<feature type="coiled-coil region" evidence="1">
    <location>
        <begin position="211"/>
        <end position="238"/>
    </location>
</feature>
<dbReference type="EMBL" id="JAMZFV010000018">
    <property type="protein sequence ID" value="MCP1110847.1"/>
    <property type="molecule type" value="Genomic_DNA"/>
</dbReference>
<keyword evidence="2" id="KW-1133">Transmembrane helix</keyword>
<sequence>MKFKSVQVKNFGKLRERDLRFKAGLNIIYGENEAGKTTLHTFLKGMLFGLKRKRGLASKTDDFSRYKPWEMGNYYAGSLKLEHEKMTYVINRSFSEGEKETRFYRLEDGKELDVESDLPRILEGLTEETYDNTISIKQLSARTDESLAAYFNDYATGYYLSGGRDIHYEAAFHYLAEKGKQEDKEIRVAVEKRRKQKEAIEAEMTYVWRDVHQLEEEKEALAESLKLAKKEEDNYIQKTHKWRIHPVEILIFIAAIISLFIFIPRPWNYFISVLALLLSIIYSWNRLKVAKTETKTEPEKVLEEIAGKKEVLSYQELMWKRGRIQEELQDKKQQYYNLKERLEEFAEISELRLRQERKKEAVKLAMERLSTLSEEIRVKLEGSLSQRISEILGKITADKYTRISVDEKMQIFIYSQDMRIPIEQLSKGTIEQVYFSLRVAITEIMFGEGYPLLLDDTFVYYDDERLSSVLAYLTERKGQTLLFTCHKREGRLAEELGIDVNEIKM</sequence>
<dbReference type="Gene3D" id="3.40.50.300">
    <property type="entry name" value="P-loop containing nucleotide triphosphate hydrolases"/>
    <property type="match status" value="2"/>
</dbReference>
<keyword evidence="2" id="KW-0812">Transmembrane</keyword>
<dbReference type="PANTHER" id="PTHR41259">
    <property type="entry name" value="DOUBLE-STRAND BREAK REPAIR RAD50 ATPASE, PUTATIVE-RELATED"/>
    <property type="match status" value="1"/>
</dbReference>
<evidence type="ECO:0000256" key="2">
    <source>
        <dbReference type="SAM" id="Phobius"/>
    </source>
</evidence>
<name>A0ABT1EM12_9FIRM</name>
<reference evidence="4 5" key="1">
    <citation type="journal article" date="2022" name="Genome Biol. Evol.">
        <title>Host diet, physiology and behaviors set the stage for Lachnospiraceae cladogenesis.</title>
        <authorList>
            <person name="Vera-Ponce De Leon A."/>
            <person name="Schneider M."/>
            <person name="Jahnes B.C."/>
            <person name="Sadowski V."/>
            <person name="Camuy-Velez L.A."/>
            <person name="Duan J."/>
            <person name="Sabree Z.L."/>
        </authorList>
    </citation>
    <scope>NUCLEOTIDE SEQUENCE [LARGE SCALE GENOMIC DNA]</scope>
    <source>
        <strain evidence="4 5">PAL227</strain>
    </source>
</reference>
<keyword evidence="2" id="KW-0472">Membrane</keyword>
<proteinExistence type="predicted"/>
<feature type="coiled-coil region" evidence="1">
    <location>
        <begin position="314"/>
        <end position="348"/>
    </location>
</feature>
<gene>
    <name evidence="4" type="ORF">NK118_11350</name>
</gene>
<evidence type="ECO:0000313" key="5">
    <source>
        <dbReference type="Proteomes" id="UP001523565"/>
    </source>
</evidence>
<keyword evidence="1" id="KW-0175">Coiled coil</keyword>
<dbReference type="RefSeq" id="WP_262069727.1">
    <property type="nucleotide sequence ID" value="NZ_JAMXOC010000018.1"/>
</dbReference>
<comment type="caution">
    <text evidence="4">The sequence shown here is derived from an EMBL/GenBank/DDBJ whole genome shotgun (WGS) entry which is preliminary data.</text>
</comment>
<dbReference type="InterPro" id="IPR027417">
    <property type="entry name" value="P-loop_NTPase"/>
</dbReference>
<keyword evidence="5" id="KW-1185">Reference proteome</keyword>
<evidence type="ECO:0000259" key="3">
    <source>
        <dbReference type="Pfam" id="PF13476"/>
    </source>
</evidence>
<dbReference type="PANTHER" id="PTHR41259:SF1">
    <property type="entry name" value="DOUBLE-STRAND BREAK REPAIR RAD50 ATPASE, PUTATIVE-RELATED"/>
    <property type="match status" value="1"/>
</dbReference>
<feature type="transmembrane region" description="Helical" evidence="2">
    <location>
        <begin position="269"/>
        <end position="285"/>
    </location>
</feature>
<dbReference type="Pfam" id="PF13476">
    <property type="entry name" value="AAA_23"/>
    <property type="match status" value="1"/>
</dbReference>
<accession>A0ABT1EM12</accession>
<feature type="transmembrane region" description="Helical" evidence="2">
    <location>
        <begin position="244"/>
        <end position="263"/>
    </location>
</feature>
<evidence type="ECO:0000313" key="4">
    <source>
        <dbReference type="EMBL" id="MCP1110847.1"/>
    </source>
</evidence>
<dbReference type="InterPro" id="IPR038729">
    <property type="entry name" value="Rad50/SbcC_AAA"/>
</dbReference>
<evidence type="ECO:0000256" key="1">
    <source>
        <dbReference type="SAM" id="Coils"/>
    </source>
</evidence>
<dbReference type="Proteomes" id="UP001523565">
    <property type="component" value="Unassembled WGS sequence"/>
</dbReference>
<protein>
    <submittedName>
        <fullName evidence="4">AAA family ATPase</fullName>
    </submittedName>
</protein>
<feature type="domain" description="Rad50/SbcC-type AAA" evidence="3">
    <location>
        <begin position="5"/>
        <end position="230"/>
    </location>
</feature>
<dbReference type="SUPFAM" id="SSF52540">
    <property type="entry name" value="P-loop containing nucleoside triphosphate hydrolases"/>
    <property type="match status" value="1"/>
</dbReference>
<organism evidence="4 5">
    <name type="scientific">Ohessyouella blattaphilus</name>
    <dbReference type="NCBI Taxonomy" id="2949333"/>
    <lineage>
        <taxon>Bacteria</taxon>
        <taxon>Bacillati</taxon>
        <taxon>Bacillota</taxon>
        <taxon>Clostridia</taxon>
        <taxon>Lachnospirales</taxon>
        <taxon>Lachnospiraceae</taxon>
        <taxon>Ohessyouella</taxon>
    </lineage>
</organism>